<sequence length="657" mass="73914">MYRPEYKVLVWAFLLMGVFACSSSKSEQTETGTGTAEAALTSPDKSISVKFSVSDEKQAFYSISRRDTVVLQDSKLGVVMADADFTQGLVLESVSGVEQVQDSYEMLNAKRRNNTYKANKQTYHLRNATGQKVDIIFQVSDDGVAFRYYFPGESTDKKKISKEITSFKLPEGTKAWLQPMSDAKTGWEQTNPSYEEYYEKEIAVGTPSPIKAGWVFPALFRSGGTWLLVTESASYGDYCASRLHAESPGGEYSIDFPQEQEKYPGEVLNPESTLPWFTPWRMVAIGSLKTIAESTLGTDLAKPAVATDQSYIKPGKASWSWVILKDDSTVYNVQKRFIDYAANMNWSYCLIDADWDRKIGYEKMQELADYAKTKNVGLLLWYNSAGPWNTAPYTPRDKMLTRKVRQLEFARLQKMGIKGVKVDFFGGDGQSVMQYYIDILNDAAAHQLLVNFHGCTLPRGWQRTYPNLMTMESIKGMEFITFEQRNADEAPAHTTMLPFTRNAFDPMDFTPVNLSGVPRINRRTTVGHELALSVVFLSGIQHYADTPQGMKTVPAYVKDFMRQVPAVWDDSRFVDGYPGKLAVIARKAGDRWYVAGINGENSEKKLQLDLSFIKKTKGEFITDGKEKASFQNNTVDLSANKTQEVILKPNGGFVMVF</sequence>
<feature type="domain" description="Glycosyl-hydrolase 97 N-terminal" evidence="8">
    <location>
        <begin position="40"/>
        <end position="303"/>
    </location>
</feature>
<dbReference type="Pfam" id="PF14509">
    <property type="entry name" value="GH97_C"/>
    <property type="match status" value="1"/>
</dbReference>
<evidence type="ECO:0000256" key="1">
    <source>
        <dbReference type="ARBA" id="ARBA00001913"/>
    </source>
</evidence>
<dbReference type="PANTHER" id="PTHR35803:SF2">
    <property type="entry name" value="RETAINING ALPHA-GALACTOSIDASE"/>
    <property type="match status" value="1"/>
</dbReference>
<evidence type="ECO:0000256" key="6">
    <source>
        <dbReference type="SAM" id="SignalP"/>
    </source>
</evidence>
<organism evidence="10 11">
    <name type="scientific">Pontibacter qinzhouensis</name>
    <dbReference type="NCBI Taxonomy" id="2603253"/>
    <lineage>
        <taxon>Bacteria</taxon>
        <taxon>Pseudomonadati</taxon>
        <taxon>Bacteroidota</taxon>
        <taxon>Cytophagia</taxon>
        <taxon>Cytophagales</taxon>
        <taxon>Hymenobacteraceae</taxon>
        <taxon>Pontibacter</taxon>
    </lineage>
</organism>
<dbReference type="GO" id="GO:0016798">
    <property type="term" value="F:hydrolase activity, acting on glycosyl bonds"/>
    <property type="evidence" value="ECO:0007669"/>
    <property type="project" value="UniProtKB-KW"/>
</dbReference>
<comment type="caution">
    <text evidence="10">The sequence shown here is derived from an EMBL/GenBank/DDBJ whole genome shotgun (WGS) entry which is preliminary data.</text>
</comment>
<dbReference type="Gene3D" id="3.20.20.70">
    <property type="entry name" value="Aldolase class I"/>
    <property type="match status" value="1"/>
</dbReference>
<dbReference type="Gene3D" id="2.60.40.1180">
    <property type="entry name" value="Golgi alpha-mannosidase II"/>
    <property type="match status" value="1"/>
</dbReference>
<dbReference type="PROSITE" id="PS51257">
    <property type="entry name" value="PROKAR_LIPOPROTEIN"/>
    <property type="match status" value="1"/>
</dbReference>
<feature type="domain" description="Glycosyl-hydrolase 97 C-terminal oligomerisation" evidence="9">
    <location>
        <begin position="567"/>
        <end position="657"/>
    </location>
</feature>
<gene>
    <name evidence="10" type="ORF">FVR03_18215</name>
</gene>
<comment type="subunit">
    <text evidence="2">Monomer.</text>
</comment>
<evidence type="ECO:0000259" key="9">
    <source>
        <dbReference type="Pfam" id="PF14509"/>
    </source>
</evidence>
<evidence type="ECO:0000259" key="8">
    <source>
        <dbReference type="Pfam" id="PF14508"/>
    </source>
</evidence>
<dbReference type="OrthoDB" id="57532at2"/>
<dbReference type="AlphaFoldDB" id="A0A5C8JB35"/>
<accession>A0A5C8JB35</accession>
<reference evidence="10 11" key="1">
    <citation type="submission" date="2019-08" db="EMBL/GenBank/DDBJ databases">
        <authorList>
            <person name="Shi S."/>
        </authorList>
    </citation>
    <scope>NUCLEOTIDE SEQUENCE [LARGE SCALE GENOMIC DNA]</scope>
    <source>
        <strain evidence="10 11">GY10130</strain>
    </source>
</reference>
<dbReference type="InterPro" id="IPR013780">
    <property type="entry name" value="Glyco_hydro_b"/>
</dbReference>
<keyword evidence="11" id="KW-1185">Reference proteome</keyword>
<evidence type="ECO:0000313" key="11">
    <source>
        <dbReference type="Proteomes" id="UP000321926"/>
    </source>
</evidence>
<dbReference type="InterPro" id="IPR052720">
    <property type="entry name" value="Glycosyl_hydrolase_97"/>
</dbReference>
<feature type="domain" description="Glycosyl-hydrolase 97 catalytic" evidence="7">
    <location>
        <begin position="331"/>
        <end position="473"/>
    </location>
</feature>
<dbReference type="GO" id="GO:0030246">
    <property type="term" value="F:carbohydrate binding"/>
    <property type="evidence" value="ECO:0007669"/>
    <property type="project" value="InterPro"/>
</dbReference>
<feature type="chain" id="PRO_5022721973" evidence="6">
    <location>
        <begin position="21"/>
        <end position="657"/>
    </location>
</feature>
<dbReference type="Proteomes" id="UP000321926">
    <property type="component" value="Unassembled WGS sequence"/>
</dbReference>
<dbReference type="InterPro" id="IPR013785">
    <property type="entry name" value="Aldolase_TIM"/>
</dbReference>
<dbReference type="InterPro" id="IPR019563">
    <property type="entry name" value="GH97_catalytic"/>
</dbReference>
<name>A0A5C8JB35_9BACT</name>
<dbReference type="InterPro" id="IPR029483">
    <property type="entry name" value="GH97_C"/>
</dbReference>
<evidence type="ECO:0000313" key="10">
    <source>
        <dbReference type="EMBL" id="TXK33897.1"/>
    </source>
</evidence>
<dbReference type="Pfam" id="PF10566">
    <property type="entry name" value="Glyco_hydro_97"/>
    <property type="match status" value="1"/>
</dbReference>
<keyword evidence="3 10" id="KW-0378">Hydrolase</keyword>
<feature type="signal peptide" evidence="6">
    <location>
        <begin position="1"/>
        <end position="20"/>
    </location>
</feature>
<evidence type="ECO:0000256" key="5">
    <source>
        <dbReference type="ARBA" id="ARBA00023295"/>
    </source>
</evidence>
<dbReference type="SUPFAM" id="SSF51445">
    <property type="entry name" value="(Trans)glycosidases"/>
    <property type="match status" value="1"/>
</dbReference>
<comment type="cofactor">
    <cofactor evidence="1">
        <name>Ca(2+)</name>
        <dbReference type="ChEBI" id="CHEBI:29108"/>
    </cofactor>
</comment>
<dbReference type="PANTHER" id="PTHR35803">
    <property type="entry name" value="GLUCAN 1,4-ALPHA-GLUCOSIDASE SUSB-RELATED"/>
    <property type="match status" value="1"/>
</dbReference>
<keyword evidence="4" id="KW-0106">Calcium</keyword>
<dbReference type="Pfam" id="PF14508">
    <property type="entry name" value="GH97_N"/>
    <property type="match status" value="1"/>
</dbReference>
<keyword evidence="5" id="KW-0326">Glycosidase</keyword>
<keyword evidence="6" id="KW-0732">Signal</keyword>
<proteinExistence type="predicted"/>
<evidence type="ECO:0000259" key="7">
    <source>
        <dbReference type="Pfam" id="PF10566"/>
    </source>
</evidence>
<dbReference type="Gene3D" id="2.70.98.10">
    <property type="match status" value="1"/>
</dbReference>
<dbReference type="EMBL" id="VRTY01000083">
    <property type="protein sequence ID" value="TXK33897.1"/>
    <property type="molecule type" value="Genomic_DNA"/>
</dbReference>
<evidence type="ECO:0000256" key="4">
    <source>
        <dbReference type="ARBA" id="ARBA00022837"/>
    </source>
</evidence>
<dbReference type="InterPro" id="IPR029486">
    <property type="entry name" value="GH97_N"/>
</dbReference>
<protein>
    <submittedName>
        <fullName evidence="10">Glycoside hydrolase family 97 protein</fullName>
    </submittedName>
</protein>
<dbReference type="InterPro" id="IPR014718">
    <property type="entry name" value="GH-type_carb-bd"/>
</dbReference>
<dbReference type="InterPro" id="IPR017853">
    <property type="entry name" value="GH"/>
</dbReference>
<evidence type="ECO:0000256" key="2">
    <source>
        <dbReference type="ARBA" id="ARBA00011245"/>
    </source>
</evidence>
<evidence type="ECO:0000256" key="3">
    <source>
        <dbReference type="ARBA" id="ARBA00022801"/>
    </source>
</evidence>